<comment type="caution">
    <text evidence="1">The sequence shown here is derived from an EMBL/GenBank/DDBJ whole genome shotgun (WGS) entry which is preliminary data.</text>
</comment>
<dbReference type="Pfam" id="PF13306">
    <property type="entry name" value="LRR_5"/>
    <property type="match status" value="2"/>
</dbReference>
<protein>
    <recommendedName>
        <fullName evidence="3">Surface antigen BspA-like</fullName>
    </recommendedName>
</protein>
<dbReference type="PANTHER" id="PTHR45661:SF3">
    <property type="entry name" value="IG-LIKE DOMAIN-CONTAINING PROTEIN"/>
    <property type="match status" value="1"/>
</dbReference>
<dbReference type="PANTHER" id="PTHR45661">
    <property type="entry name" value="SURFACE ANTIGEN"/>
    <property type="match status" value="1"/>
</dbReference>
<sequence length="286" mass="32403">MNDDHNQKVKVDNIIYSIDEETQTACAIDISTYPSLFNIFIPRSIQYQSHEYIVTTLKWFATRRTEQYTLNFAPDSEIKKIGHGIISGTSIVSLTIPPSVTILGEEWCDSTSNLIKVIIMPNNPRYKNYDEKMVIGKSDIESDEYDVLVFVSRDVQSVTIPSNIKIIGPNSFDNSQIESISISPHITRICTHAFNFCTKLKSVEIPPDSELQVIEDYAFIETKIESIFIPPHLTELGKGAFFDCESNRRVEIPPNSELRKIGESAFSDNPIESLCLPSTVFRICQH</sequence>
<dbReference type="InterPro" id="IPR053139">
    <property type="entry name" value="Surface_bspA-like"/>
</dbReference>
<dbReference type="EMBL" id="JAPFFF010000012">
    <property type="protein sequence ID" value="KAK8876125.1"/>
    <property type="molecule type" value="Genomic_DNA"/>
</dbReference>
<dbReference type="SUPFAM" id="SSF52058">
    <property type="entry name" value="L domain-like"/>
    <property type="match status" value="1"/>
</dbReference>
<dbReference type="Gene3D" id="3.80.10.10">
    <property type="entry name" value="Ribonuclease Inhibitor"/>
    <property type="match status" value="2"/>
</dbReference>
<organism evidence="1 2">
    <name type="scientific">Tritrichomonas musculus</name>
    <dbReference type="NCBI Taxonomy" id="1915356"/>
    <lineage>
        <taxon>Eukaryota</taxon>
        <taxon>Metamonada</taxon>
        <taxon>Parabasalia</taxon>
        <taxon>Tritrichomonadida</taxon>
        <taxon>Tritrichomonadidae</taxon>
        <taxon>Tritrichomonas</taxon>
    </lineage>
</organism>
<evidence type="ECO:0000313" key="2">
    <source>
        <dbReference type="Proteomes" id="UP001470230"/>
    </source>
</evidence>
<dbReference type="Proteomes" id="UP001470230">
    <property type="component" value="Unassembled WGS sequence"/>
</dbReference>
<keyword evidence="2" id="KW-1185">Reference proteome</keyword>
<dbReference type="InterPro" id="IPR026906">
    <property type="entry name" value="LRR_5"/>
</dbReference>
<accession>A0ABR2JDV4</accession>
<reference evidence="1 2" key="1">
    <citation type="submission" date="2024-04" db="EMBL/GenBank/DDBJ databases">
        <title>Tritrichomonas musculus Genome.</title>
        <authorList>
            <person name="Alves-Ferreira E."/>
            <person name="Grigg M."/>
            <person name="Lorenzi H."/>
            <person name="Galac M."/>
        </authorList>
    </citation>
    <scope>NUCLEOTIDE SEQUENCE [LARGE SCALE GENOMIC DNA]</scope>
    <source>
        <strain evidence="1 2">EAF2021</strain>
    </source>
</reference>
<evidence type="ECO:0008006" key="3">
    <source>
        <dbReference type="Google" id="ProtNLM"/>
    </source>
</evidence>
<evidence type="ECO:0000313" key="1">
    <source>
        <dbReference type="EMBL" id="KAK8876125.1"/>
    </source>
</evidence>
<dbReference type="InterPro" id="IPR032675">
    <property type="entry name" value="LRR_dom_sf"/>
</dbReference>
<proteinExistence type="predicted"/>
<gene>
    <name evidence="1" type="ORF">M9Y10_006313</name>
</gene>
<name>A0ABR2JDV4_9EUKA</name>